<name>A0A2N0ZCC3_9BACI</name>
<gene>
    <name evidence="1" type="ORF">CWS20_20195</name>
</gene>
<sequence length="195" mass="20346">MLRHFVGLNPGANVQSYLKILQDQHPYLKFSFSQAEVYKRGALDVKATLGQLADAKAAKAMARKIPYVGILFSLGTNAGEFVSDQNKYKSEWEKGGRAAAGIGMDIGIAGLTAGGATLGTMICPGPGTLIGGAVGATIGIVASFQLEDKIKDVGEKAGKWAGETYKDLSKAAGDIADDLSDKLSDAGNFVTGLFK</sequence>
<accession>A0A2N0ZCC3</accession>
<organism evidence="1 2">
    <name type="scientific">Cytobacillus horneckiae</name>
    <dbReference type="NCBI Taxonomy" id="549687"/>
    <lineage>
        <taxon>Bacteria</taxon>
        <taxon>Bacillati</taxon>
        <taxon>Bacillota</taxon>
        <taxon>Bacilli</taxon>
        <taxon>Bacillales</taxon>
        <taxon>Bacillaceae</taxon>
        <taxon>Cytobacillus</taxon>
    </lineage>
</organism>
<protein>
    <recommendedName>
        <fullName evidence="3">Glycine zipper family protein</fullName>
    </recommendedName>
</protein>
<proteinExistence type="predicted"/>
<comment type="caution">
    <text evidence="1">The sequence shown here is derived from an EMBL/GenBank/DDBJ whole genome shotgun (WGS) entry which is preliminary data.</text>
</comment>
<dbReference type="AlphaFoldDB" id="A0A2N0ZCC3"/>
<dbReference type="EMBL" id="PISD01000049">
    <property type="protein sequence ID" value="PKG27171.1"/>
    <property type="molecule type" value="Genomic_DNA"/>
</dbReference>
<keyword evidence="2" id="KW-1185">Reference proteome</keyword>
<evidence type="ECO:0008006" key="3">
    <source>
        <dbReference type="Google" id="ProtNLM"/>
    </source>
</evidence>
<reference evidence="1 2" key="1">
    <citation type="journal article" date="2010" name="Int. J. Syst. Evol. Microbiol.">
        <title>Bacillus horneckiae sp. nov., isolated from a spacecraft-assembly clean room.</title>
        <authorList>
            <person name="Vaishampayan P."/>
            <person name="Probst A."/>
            <person name="Krishnamurthi S."/>
            <person name="Ghosh S."/>
            <person name="Osman S."/>
            <person name="McDowall A."/>
            <person name="Ruckmani A."/>
            <person name="Mayilraj S."/>
            <person name="Venkateswaran K."/>
        </authorList>
    </citation>
    <scope>NUCLEOTIDE SEQUENCE [LARGE SCALE GENOMIC DNA]</scope>
    <source>
        <strain evidence="2">1PO1SC</strain>
    </source>
</reference>
<evidence type="ECO:0000313" key="2">
    <source>
        <dbReference type="Proteomes" id="UP000233343"/>
    </source>
</evidence>
<evidence type="ECO:0000313" key="1">
    <source>
        <dbReference type="EMBL" id="PKG27171.1"/>
    </source>
</evidence>
<dbReference type="Proteomes" id="UP000233343">
    <property type="component" value="Unassembled WGS sequence"/>
</dbReference>